<evidence type="ECO:0000313" key="6">
    <source>
        <dbReference type="Proteomes" id="UP000005203"/>
    </source>
</evidence>
<dbReference type="InterPro" id="IPR002213">
    <property type="entry name" value="UDP_glucos_trans"/>
</dbReference>
<dbReference type="AlphaFoldDB" id="A0A7M7ITZ0"/>
<dbReference type="OrthoDB" id="5835829at2759"/>
<dbReference type="Gene3D" id="3.40.50.2000">
    <property type="entry name" value="Glycogen Phosphorylase B"/>
    <property type="match status" value="1"/>
</dbReference>
<dbReference type="PANTHER" id="PTHR48043:SF145">
    <property type="entry name" value="FI06409P-RELATED"/>
    <property type="match status" value="1"/>
</dbReference>
<accession>A0A8B7KPB8</accession>
<organism evidence="5">
    <name type="scientific">Apis mellifera</name>
    <name type="common">Honeybee</name>
    <dbReference type="NCBI Taxonomy" id="7460"/>
    <lineage>
        <taxon>Eukaryota</taxon>
        <taxon>Metazoa</taxon>
        <taxon>Ecdysozoa</taxon>
        <taxon>Arthropoda</taxon>
        <taxon>Hexapoda</taxon>
        <taxon>Insecta</taxon>
        <taxon>Pterygota</taxon>
        <taxon>Neoptera</taxon>
        <taxon>Endopterygota</taxon>
        <taxon>Hymenoptera</taxon>
        <taxon>Apocrita</taxon>
        <taxon>Aculeata</taxon>
        <taxon>Apoidea</taxon>
        <taxon>Anthophila</taxon>
        <taxon>Apidae</taxon>
        <taxon>Apis</taxon>
    </lineage>
</organism>
<keyword evidence="3" id="KW-0808">Transferase</keyword>
<accession>A0A7M7M564</accession>
<dbReference type="RefSeq" id="XP_016770442.2">
    <property type="nucleotide sequence ID" value="XM_016914953.2"/>
</dbReference>
<dbReference type="FunFam" id="3.40.50.2000:FF:000050">
    <property type="entry name" value="UDP-glucuronosyltransferase"/>
    <property type="match status" value="1"/>
</dbReference>
<keyword evidence="2" id="KW-0328">Glycosyltransferase</keyword>
<name>A0A7M7ITZ0_APIME</name>
<evidence type="ECO:0000256" key="3">
    <source>
        <dbReference type="ARBA" id="ARBA00022679"/>
    </source>
</evidence>
<dbReference type="PANTHER" id="PTHR48043">
    <property type="entry name" value="EG:EG0003.4 PROTEIN-RELATED"/>
    <property type="match status" value="1"/>
</dbReference>
<dbReference type="RefSeq" id="XP_026299637.1">
    <property type="nucleotide sequence ID" value="XM_026443852.1"/>
</dbReference>
<dbReference type="CDD" id="cd03784">
    <property type="entry name" value="GT1_Gtf-like"/>
    <property type="match status" value="1"/>
</dbReference>
<protein>
    <submittedName>
        <fullName evidence="7 8">UDP-glucuronosyltransferase 1-1 isoform X1</fullName>
    </submittedName>
</protein>
<keyword evidence="4" id="KW-0472">Membrane</keyword>
<evidence type="ECO:0000313" key="7">
    <source>
        <dbReference type="RefSeq" id="XP_016770442.2"/>
    </source>
</evidence>
<reference evidence="7 8" key="2">
    <citation type="submission" date="2025-04" db="UniProtKB">
        <authorList>
            <consortium name="RefSeq"/>
        </authorList>
    </citation>
    <scope>IDENTIFICATION</scope>
    <source>
        <strain evidence="7 8">DH4</strain>
        <tissue evidence="7 8">Whole body</tissue>
    </source>
</reference>
<dbReference type="GO" id="GO:0008194">
    <property type="term" value="F:UDP-glycosyltransferase activity"/>
    <property type="evidence" value="ECO:0007669"/>
    <property type="project" value="InterPro"/>
</dbReference>
<reference evidence="5" key="1">
    <citation type="submission" date="2021-01" db="UniProtKB">
        <authorList>
            <consortium name="EnsemblMetazoa"/>
        </authorList>
    </citation>
    <scope>IDENTIFICATION</scope>
    <source>
        <strain evidence="5">DH4</strain>
    </source>
</reference>
<proteinExistence type="inferred from homology"/>
<comment type="similarity">
    <text evidence="1">Belongs to the UDP-glycosyltransferase family.</text>
</comment>
<dbReference type="InterPro" id="IPR050271">
    <property type="entry name" value="UDP-glycosyltransferase"/>
</dbReference>
<dbReference type="Proteomes" id="UP000005203">
    <property type="component" value="Linkage group LG11"/>
</dbReference>
<dbReference type="EnsemblMetazoa" id="XM_016914953">
    <property type="protein sequence ID" value="XP_016770442"/>
    <property type="gene ID" value="LOC107965199"/>
</dbReference>
<evidence type="ECO:0000313" key="9">
    <source>
        <dbReference type="RefSeq" id="XP_026299637.1"/>
    </source>
</evidence>
<dbReference type="Pfam" id="PF00201">
    <property type="entry name" value="UDPGT"/>
    <property type="match status" value="1"/>
</dbReference>
<dbReference type="KEGG" id="ame:107965199"/>
<feature type="transmembrane region" description="Helical" evidence="4">
    <location>
        <begin position="478"/>
        <end position="504"/>
    </location>
</feature>
<dbReference type="GeneID" id="107965199"/>
<gene>
    <name evidence="7 8 9" type="primary">LOC107965199</name>
</gene>
<evidence type="ECO:0000256" key="2">
    <source>
        <dbReference type="ARBA" id="ARBA00022676"/>
    </source>
</evidence>
<dbReference type="PROSITE" id="PS51257">
    <property type="entry name" value="PROKAR_LIPOPROTEIN"/>
    <property type="match status" value="1"/>
</dbReference>
<dbReference type="RefSeq" id="XP_016770443.2">
    <property type="nucleotide sequence ID" value="XM_016914954.2"/>
</dbReference>
<dbReference type="EnsemblMetazoa" id="XM_016914954">
    <property type="protein sequence ID" value="XP_016770443"/>
    <property type="gene ID" value="LOC107965199"/>
</dbReference>
<accession>A0A8B8H6K3</accession>
<dbReference type="SUPFAM" id="SSF53756">
    <property type="entry name" value="UDP-Glycosyltransferase/glycogen phosphorylase"/>
    <property type="match status" value="1"/>
</dbReference>
<evidence type="ECO:0000256" key="1">
    <source>
        <dbReference type="ARBA" id="ARBA00009995"/>
    </source>
</evidence>
<keyword evidence="6" id="KW-1185">Reference proteome</keyword>
<evidence type="ECO:0000256" key="4">
    <source>
        <dbReference type="SAM" id="Phobius"/>
    </source>
</evidence>
<sequence>MKLSSIVFLCAILSACYGYRILGVFPFNGKSHFMMFERLMKILAKKGHQVDVISTFPLKKPYPNYTDLIALPVSSSWINNLTFHEIQNSFLVSAPFVVGHMAGNMICEFLKHPKVQELIHNPPKDPPYDAIILEVFGAHCFGIIADILKVPMIGVSSSVLYPWSYDYIACPHNLAYAPHNLLFYSQNMNFWQRMYNFLDNLYSIWAFNRVTVPQTEIMRKYVKPDAPDIRDLERNMSIILVNSHISTNGIKNLNPALIEVGGLHVHDDETVLLPPSLEKWMNESEQGFIYFSFGSMVMIESFPIETLRIFYNSMRKIAPVRVLMKIANSDKLPPGLPENVYILPWIPQVKVFKHPNIKAFITHGGLMGSQEAIHYEVPMIGMPLFADQFINIDNYVRLNIAVKLKIVSLTQEEMDHALNEILNNPKYKKAIKELSKKFLDRPMSSADTAIYWIEYIIKYGSTVLRSPAMDLTWWQLELLDVCGFLLIVTLVVLYLLALGLQFVYHRLVNSSFVVPQKKKIS</sequence>
<dbReference type="EnsemblMetazoa" id="XM_026443852">
    <property type="protein sequence ID" value="XP_026299637"/>
    <property type="gene ID" value="LOC107965199"/>
</dbReference>
<keyword evidence="4" id="KW-0812">Transmembrane</keyword>
<evidence type="ECO:0000313" key="8">
    <source>
        <dbReference type="RefSeq" id="XP_016770443.2"/>
    </source>
</evidence>
<keyword evidence="4" id="KW-1133">Transmembrane helix</keyword>
<evidence type="ECO:0000313" key="5">
    <source>
        <dbReference type="EnsemblMetazoa" id="XP_016770443"/>
    </source>
</evidence>
<accession>A0A7M7ITZ0</accession>